<dbReference type="EMBL" id="SUMG01000001">
    <property type="protein sequence ID" value="NBG86901.1"/>
    <property type="molecule type" value="Genomic_DNA"/>
</dbReference>
<dbReference type="RefSeq" id="WP_160718211.1">
    <property type="nucleotide sequence ID" value="NZ_SUMG01000001.1"/>
</dbReference>
<sequence>MVESWMLFNFALALLLCLLINGMVVRPEVDIRAYLNLEYTITEQENSYYEGDSKYFHELELNNGTKWCRVNWFSKTLRWMSGLFEEERFALCRVTTGCLFITINRQ</sequence>
<protein>
    <submittedName>
        <fullName evidence="1">Uncharacterized protein</fullName>
    </submittedName>
</protein>
<accession>A0AA43XIG8</accession>
<comment type="caution">
    <text evidence="1">The sequence shown here is derived from an EMBL/GenBank/DDBJ whole genome shotgun (WGS) entry which is preliminary data.</text>
</comment>
<keyword evidence="2" id="KW-1185">Reference proteome</keyword>
<gene>
    <name evidence="1" type="ORF">ISALK_00160</name>
</gene>
<name>A0AA43XIG8_9CLOT</name>
<reference evidence="1 2" key="1">
    <citation type="submission" date="2019-04" db="EMBL/GenBank/DDBJ databases">
        <title>Isachenkonia alkalipeptolytica gen. nov. sp. nov. a new anaerobic, alkiliphilic organothrophic bacterium capable to reduce synthesized ferrihydrite isolated from a soda lake.</title>
        <authorList>
            <person name="Toshchakov S.V."/>
            <person name="Zavarzina D.G."/>
            <person name="Zhilina T.N."/>
            <person name="Kostrikina N.A."/>
            <person name="Kublanov I.V."/>
        </authorList>
    </citation>
    <scope>NUCLEOTIDE SEQUENCE [LARGE SCALE GENOMIC DNA]</scope>
    <source>
        <strain evidence="1 2">Z-1701</strain>
    </source>
</reference>
<dbReference type="Proteomes" id="UP000449710">
    <property type="component" value="Unassembled WGS sequence"/>
</dbReference>
<evidence type="ECO:0000313" key="1">
    <source>
        <dbReference type="EMBL" id="NBG86901.1"/>
    </source>
</evidence>
<proteinExistence type="predicted"/>
<organism evidence="1 2">
    <name type="scientific">Isachenkonia alkalipeptolytica</name>
    <dbReference type="NCBI Taxonomy" id="2565777"/>
    <lineage>
        <taxon>Bacteria</taxon>
        <taxon>Bacillati</taxon>
        <taxon>Bacillota</taxon>
        <taxon>Clostridia</taxon>
        <taxon>Eubacteriales</taxon>
        <taxon>Clostridiaceae</taxon>
        <taxon>Isachenkonia</taxon>
    </lineage>
</organism>
<evidence type="ECO:0000313" key="2">
    <source>
        <dbReference type="Proteomes" id="UP000449710"/>
    </source>
</evidence>
<dbReference type="AlphaFoldDB" id="A0AA43XIG8"/>